<keyword evidence="12" id="KW-0326">Glycosidase</keyword>
<dbReference type="GO" id="GO:0036503">
    <property type="term" value="P:ERAD pathway"/>
    <property type="evidence" value="ECO:0007669"/>
    <property type="project" value="UniProtKB-ARBA"/>
</dbReference>
<evidence type="ECO:0000256" key="12">
    <source>
        <dbReference type="RuleBase" id="RU361193"/>
    </source>
</evidence>
<evidence type="ECO:0000256" key="4">
    <source>
        <dbReference type="ARBA" id="ARBA00022723"/>
    </source>
</evidence>
<keyword evidence="15" id="KW-1185">Reference proteome</keyword>
<dbReference type="EMBL" id="SFCI01000351">
    <property type="protein sequence ID" value="TFY80361.1"/>
    <property type="molecule type" value="Genomic_DNA"/>
</dbReference>
<dbReference type="STRING" id="135208.A0A4Z0A2B3"/>
<keyword evidence="13" id="KW-0472">Membrane</keyword>
<dbReference type="PRINTS" id="PR00747">
    <property type="entry name" value="GLYHDRLASE47"/>
</dbReference>
<dbReference type="GO" id="GO:0004571">
    <property type="term" value="F:mannosyl-oligosaccharide 1,2-alpha-mannosidase activity"/>
    <property type="evidence" value="ECO:0007669"/>
    <property type="project" value="UniProtKB-EC"/>
</dbReference>
<accession>A0A4Z0A2B3</accession>
<dbReference type="Gene3D" id="1.50.10.10">
    <property type="match status" value="2"/>
</dbReference>
<comment type="pathway">
    <text evidence="2">Protein modification; protein glycosylation.</text>
</comment>
<feature type="transmembrane region" description="Helical" evidence="13">
    <location>
        <begin position="14"/>
        <end position="33"/>
    </location>
</feature>
<dbReference type="InterPro" id="IPR001382">
    <property type="entry name" value="Glyco_hydro_47"/>
</dbReference>
<feature type="binding site" evidence="10">
    <location>
        <position position="552"/>
    </location>
    <ligand>
        <name>Ca(2+)</name>
        <dbReference type="ChEBI" id="CHEBI:29108"/>
    </ligand>
</feature>
<dbReference type="PANTHER" id="PTHR11742">
    <property type="entry name" value="MANNOSYL-OLIGOSACCHARIDE ALPHA-1,2-MANNOSIDASE-RELATED"/>
    <property type="match status" value="1"/>
</dbReference>
<comment type="catalytic activity">
    <reaction evidence="9">
        <text>N(4)-(alpha-D-Man-(1-&gt;2)-alpha-D-Man-(1-&gt;2)-alpha-D-Man-(1-&gt;3)-[alpha-D-Man-(1-&gt;2)-alpha-D-Man-(1-&gt;3)-[alpha-D-Man-(1-&gt;2)-alpha-D-Man-(1-&gt;6)]-alpha-D-Man-(1-&gt;6)]-beta-D-Man-(1-&gt;4)-beta-D-GlcNAc-(1-&gt;4)-beta-D-GlcNAc)-L-asparaginyl-[protein] (N-glucan mannose isomer 9A1,2,3B1,2,3) + 4 H2O = N(4)-(alpha-D-Man-(1-&gt;3)-[alpha-D-Man-(1-&gt;3)-[alpha-D-Man-(1-&gt;6)]-alpha-D-Man-(1-&gt;6)]-beta-D-Man-(1-&gt;4)-beta-D-GlcNAc-(1-&gt;4)-beta-D-GlcNAc)-L-asparaginyl-[protein] (N-glucan mannose isomer 5A1,2) + 4 beta-D-mannose</text>
        <dbReference type="Rhea" id="RHEA:56008"/>
        <dbReference type="Rhea" id="RHEA-COMP:14356"/>
        <dbReference type="Rhea" id="RHEA-COMP:14367"/>
        <dbReference type="ChEBI" id="CHEBI:15377"/>
        <dbReference type="ChEBI" id="CHEBI:28563"/>
        <dbReference type="ChEBI" id="CHEBI:59087"/>
        <dbReference type="ChEBI" id="CHEBI:139493"/>
        <dbReference type="EC" id="3.2.1.113"/>
    </reaction>
</comment>
<dbReference type="PANTHER" id="PTHR11742:SF55">
    <property type="entry name" value="ENDOPLASMIC RETICULUM MANNOSYL-OLIGOSACCHARIDE 1,2-ALPHA-MANNOSIDASE"/>
    <property type="match status" value="1"/>
</dbReference>
<dbReference type="InterPro" id="IPR050749">
    <property type="entry name" value="Glycosyl_Hydrolase_47"/>
</dbReference>
<comment type="cofactor">
    <cofactor evidence="1 10">
        <name>Ca(2+)</name>
        <dbReference type="ChEBI" id="CHEBI:29108"/>
    </cofactor>
</comment>
<organism evidence="14 15">
    <name type="scientific">Hericium alpestre</name>
    <dbReference type="NCBI Taxonomy" id="135208"/>
    <lineage>
        <taxon>Eukaryota</taxon>
        <taxon>Fungi</taxon>
        <taxon>Dikarya</taxon>
        <taxon>Basidiomycota</taxon>
        <taxon>Agaricomycotina</taxon>
        <taxon>Agaricomycetes</taxon>
        <taxon>Russulales</taxon>
        <taxon>Hericiaceae</taxon>
        <taxon>Hericium</taxon>
    </lineage>
</organism>
<keyword evidence="7 11" id="KW-1015">Disulfide bond</keyword>
<dbReference type="InterPro" id="IPR036026">
    <property type="entry name" value="Seven-hairpin_glycosidases"/>
</dbReference>
<feature type="disulfide bond" evidence="11">
    <location>
        <begin position="326"/>
        <end position="389"/>
    </location>
</feature>
<dbReference type="EC" id="3.2.1.-" evidence="12"/>
<comment type="similarity">
    <text evidence="3 12">Belongs to the glycosyl hydrolase 47 family.</text>
</comment>
<dbReference type="GO" id="GO:0005509">
    <property type="term" value="F:calcium ion binding"/>
    <property type="evidence" value="ECO:0007669"/>
    <property type="project" value="InterPro"/>
</dbReference>
<comment type="caution">
    <text evidence="14">The sequence shown here is derived from an EMBL/GenBank/DDBJ whole genome shotgun (WGS) entry which is preliminary data.</text>
</comment>
<evidence type="ECO:0000256" key="6">
    <source>
        <dbReference type="ARBA" id="ARBA00022837"/>
    </source>
</evidence>
<proteinExistence type="inferred from homology"/>
<dbReference type="SUPFAM" id="SSF48225">
    <property type="entry name" value="Seven-hairpin glycosidases"/>
    <property type="match status" value="1"/>
</dbReference>
<protein>
    <recommendedName>
        <fullName evidence="12">alpha-1,2-Mannosidase</fullName>
        <ecNumber evidence="12">3.2.1.-</ecNumber>
    </recommendedName>
</protein>
<evidence type="ECO:0000256" key="2">
    <source>
        <dbReference type="ARBA" id="ARBA00004922"/>
    </source>
</evidence>
<keyword evidence="6 10" id="KW-0106">Calcium</keyword>
<evidence type="ECO:0000256" key="1">
    <source>
        <dbReference type="ARBA" id="ARBA00001913"/>
    </source>
</evidence>
<dbReference type="AlphaFoldDB" id="A0A4Z0A2B3"/>
<evidence type="ECO:0000256" key="7">
    <source>
        <dbReference type="ARBA" id="ARBA00023157"/>
    </source>
</evidence>
<evidence type="ECO:0000256" key="5">
    <source>
        <dbReference type="ARBA" id="ARBA00022801"/>
    </source>
</evidence>
<dbReference type="GO" id="GO:0005783">
    <property type="term" value="C:endoplasmic reticulum"/>
    <property type="evidence" value="ECO:0007669"/>
    <property type="project" value="TreeGrafter"/>
</dbReference>
<evidence type="ECO:0000256" key="3">
    <source>
        <dbReference type="ARBA" id="ARBA00007658"/>
    </source>
</evidence>
<evidence type="ECO:0000313" key="14">
    <source>
        <dbReference type="EMBL" id="TFY80361.1"/>
    </source>
</evidence>
<dbReference type="OrthoDB" id="8118055at2759"/>
<dbReference type="Pfam" id="PF01532">
    <property type="entry name" value="Glyco_hydro_47"/>
    <property type="match status" value="1"/>
</dbReference>
<dbReference type="InterPro" id="IPR012341">
    <property type="entry name" value="6hp_glycosidase-like_sf"/>
</dbReference>
<evidence type="ECO:0000256" key="13">
    <source>
        <dbReference type="SAM" id="Phobius"/>
    </source>
</evidence>
<evidence type="ECO:0000256" key="9">
    <source>
        <dbReference type="ARBA" id="ARBA00048605"/>
    </source>
</evidence>
<comment type="catalytic activity">
    <reaction evidence="8">
        <text>N(4)-(alpha-D-Man-(1-&gt;2)-alpha-D-Man-(1-&gt;2)-alpha-D-Man-(1-&gt;3)-[alpha-D-Man-(1-&gt;3)-[alpha-D-Man-(1-&gt;2)-alpha-D-Man-(1-&gt;6)]-alpha-D-Man-(1-&gt;6)]-beta-D-Man-(1-&gt;4)-beta-D-GlcNAc-(1-&gt;4)-beta-D-GlcNAc)-L-asparaginyl-[protein] (N-glucan mannose isomer 8A1,2,3B1,3) + 3 H2O = N(4)-(alpha-D-Man-(1-&gt;3)-[alpha-D-Man-(1-&gt;3)-[alpha-D-Man-(1-&gt;6)]-alpha-D-Man-(1-&gt;6)]-beta-D-Man-(1-&gt;4)-beta-D-GlcNAc-(1-&gt;4)-beta-D-GlcNAc)-L-asparaginyl-[protein] (N-glucan mannose isomer 5A1,2) + 3 beta-D-mannose</text>
        <dbReference type="Rhea" id="RHEA:56028"/>
        <dbReference type="Rhea" id="RHEA-COMP:14358"/>
        <dbReference type="Rhea" id="RHEA-COMP:14367"/>
        <dbReference type="ChEBI" id="CHEBI:15377"/>
        <dbReference type="ChEBI" id="CHEBI:28563"/>
        <dbReference type="ChEBI" id="CHEBI:59087"/>
        <dbReference type="ChEBI" id="CHEBI:60628"/>
        <dbReference type="EC" id="3.2.1.113"/>
    </reaction>
</comment>
<dbReference type="GO" id="GO:0005975">
    <property type="term" value="P:carbohydrate metabolic process"/>
    <property type="evidence" value="ECO:0007669"/>
    <property type="project" value="InterPro"/>
</dbReference>
<dbReference type="Proteomes" id="UP000298061">
    <property type="component" value="Unassembled WGS sequence"/>
</dbReference>
<dbReference type="GO" id="GO:0016020">
    <property type="term" value="C:membrane"/>
    <property type="evidence" value="ECO:0007669"/>
    <property type="project" value="InterPro"/>
</dbReference>
<sequence>MAAFSHSLPVSKALLFRYVVLPVTLVGVLWTIFSLSQSEPAAELTPSRFHPLATVPQVPFTDGAIKPTPQSPAQWKQAAEDVKAAFLHAYRSYETRASPHDELRPLTGGAVDNFNGWGVSVFDSLDTMLLMDLKEEYTRALEIVKQANFSMPKADELARKLSPAFNTSSGLPTFEAGSASGAPRSMSGVLAEVASCMPEYTYLGKITGNKEYYDQAAMIMHRLESANLSALGGMLPTSWDLKFGRPYDTKLTVGGQADSGHEYLLKQYLLTGRSEKPALEMYLRTTTHIITRMLHLSSHRKLLWPTQLTGVAPNDVPRYAHEHLSCFLPGLFALGVKTLPLDNLAAEGIDFASLSIDLSFEGQKEYELLKNYKLSDLHLWAAEGMAEACNALYADSPTGLSPDEVMIHYGANSVRWIDALEDWRMGGKNGPVPGTARITPIPHVPGQKLPDKDYSIGRSAYEMRPELLESLYILWCATGDGRWRKYGWNIFQAIETNAKVEMGYSSLHYSDHLPPSRKDSMPSYFFAETLKYLYLLFTDEDLLPLDKWVFNTEGHPLPIFTWSADEKQTFGLDTML</sequence>
<evidence type="ECO:0000256" key="11">
    <source>
        <dbReference type="PIRSR" id="PIRSR601382-3"/>
    </source>
</evidence>
<name>A0A4Z0A2B3_9AGAM</name>
<evidence type="ECO:0000313" key="15">
    <source>
        <dbReference type="Proteomes" id="UP000298061"/>
    </source>
</evidence>
<keyword evidence="13" id="KW-0812">Transmembrane</keyword>
<keyword evidence="13" id="KW-1133">Transmembrane helix</keyword>
<evidence type="ECO:0000256" key="8">
    <source>
        <dbReference type="ARBA" id="ARBA00047669"/>
    </source>
</evidence>
<keyword evidence="5 12" id="KW-0378">Hydrolase</keyword>
<keyword evidence="4 10" id="KW-0479">Metal-binding</keyword>
<reference evidence="14 15" key="1">
    <citation type="submission" date="2019-02" db="EMBL/GenBank/DDBJ databases">
        <title>Genome sequencing of the rare red list fungi Hericium alpestre (H. flagellum).</title>
        <authorList>
            <person name="Buettner E."/>
            <person name="Kellner H."/>
        </authorList>
    </citation>
    <scope>NUCLEOTIDE SEQUENCE [LARGE SCALE GENOMIC DNA]</scope>
    <source>
        <strain evidence="14 15">DSM 108284</strain>
    </source>
</reference>
<evidence type="ECO:0000256" key="10">
    <source>
        <dbReference type="PIRSR" id="PIRSR601382-2"/>
    </source>
</evidence>
<gene>
    <name evidence="14" type="ORF">EWM64_g3650</name>
</gene>